<comment type="caution">
    <text evidence="1">The sequence shown here is derived from an EMBL/GenBank/DDBJ whole genome shotgun (WGS) entry which is preliminary data.</text>
</comment>
<evidence type="ECO:0000313" key="1">
    <source>
        <dbReference type="EMBL" id="KAJ0204184.1"/>
    </source>
</evidence>
<evidence type="ECO:0000313" key="2">
    <source>
        <dbReference type="Proteomes" id="UP000235145"/>
    </source>
</evidence>
<keyword evidence="2" id="KW-1185">Reference proteome</keyword>
<organism evidence="1 2">
    <name type="scientific">Lactuca sativa</name>
    <name type="common">Garden lettuce</name>
    <dbReference type="NCBI Taxonomy" id="4236"/>
    <lineage>
        <taxon>Eukaryota</taxon>
        <taxon>Viridiplantae</taxon>
        <taxon>Streptophyta</taxon>
        <taxon>Embryophyta</taxon>
        <taxon>Tracheophyta</taxon>
        <taxon>Spermatophyta</taxon>
        <taxon>Magnoliopsida</taxon>
        <taxon>eudicotyledons</taxon>
        <taxon>Gunneridae</taxon>
        <taxon>Pentapetalae</taxon>
        <taxon>asterids</taxon>
        <taxon>campanulids</taxon>
        <taxon>Asterales</taxon>
        <taxon>Asteraceae</taxon>
        <taxon>Cichorioideae</taxon>
        <taxon>Cichorieae</taxon>
        <taxon>Lactucinae</taxon>
        <taxon>Lactuca</taxon>
    </lineage>
</organism>
<protein>
    <submittedName>
        <fullName evidence="1">Uncharacterized protein</fullName>
    </submittedName>
</protein>
<reference evidence="1 2" key="1">
    <citation type="journal article" date="2017" name="Nat. Commun.">
        <title>Genome assembly with in vitro proximity ligation data and whole-genome triplication in lettuce.</title>
        <authorList>
            <person name="Reyes-Chin-Wo S."/>
            <person name="Wang Z."/>
            <person name="Yang X."/>
            <person name="Kozik A."/>
            <person name="Arikit S."/>
            <person name="Song C."/>
            <person name="Xia L."/>
            <person name="Froenicke L."/>
            <person name="Lavelle D.O."/>
            <person name="Truco M.J."/>
            <person name="Xia R."/>
            <person name="Zhu S."/>
            <person name="Xu C."/>
            <person name="Xu H."/>
            <person name="Xu X."/>
            <person name="Cox K."/>
            <person name="Korf I."/>
            <person name="Meyers B.C."/>
            <person name="Michelmore R.W."/>
        </authorList>
    </citation>
    <scope>NUCLEOTIDE SEQUENCE [LARGE SCALE GENOMIC DNA]</scope>
    <source>
        <strain evidence="2">cv. Salinas</strain>
        <tissue evidence="1">Seedlings</tissue>
    </source>
</reference>
<proteinExistence type="predicted"/>
<dbReference type="Proteomes" id="UP000235145">
    <property type="component" value="Unassembled WGS sequence"/>
</dbReference>
<dbReference type="AlphaFoldDB" id="A0A9R1XBB4"/>
<dbReference type="EMBL" id="NBSK02000005">
    <property type="protein sequence ID" value="KAJ0204184.1"/>
    <property type="molecule type" value="Genomic_DNA"/>
</dbReference>
<gene>
    <name evidence="1" type="ORF">LSAT_V11C500228880</name>
</gene>
<name>A0A9R1XBB4_LACSA</name>
<sequence length="235" mass="27694">MLKNAIEMYNLYVDEKIGDFTQISSGGFKSNCVEQDKDLLKQFIIIKEYLVLKHIQQKSEKERKEKEGVLDEVHNVLPVFEENVTPDAFVEGESDVHTKVCDSEVISSEFSVSNNESQIKSSEIVETKILNLFLKPRNKKRKKKRKNESKTKKVWMPKVQVPIACEKVEKAEVNNVQRKFHSGEYVKGWRKEKIVFYWFNEFFGNFFFQLKSGYYFQKMIDFLQISGYARNQIQC</sequence>
<accession>A0A9R1XBB4</accession>